<evidence type="ECO:0000313" key="9">
    <source>
        <dbReference type="WBParaSite" id="maker-uti_cns_0014263-snap-gene-0.2-mRNA-1"/>
    </source>
</evidence>
<dbReference type="Gene3D" id="3.40.50.300">
    <property type="entry name" value="P-loop containing nucleotide triphosphate hydrolases"/>
    <property type="match status" value="1"/>
</dbReference>
<dbReference type="Gene3D" id="3.30.70.870">
    <property type="entry name" value="Elongation Factor G (Translational Gtpase), domain 3"/>
    <property type="match status" value="1"/>
</dbReference>
<dbReference type="PRINTS" id="PR00315">
    <property type="entry name" value="ELONGATNFCT"/>
</dbReference>
<dbReference type="Pfam" id="PF03144">
    <property type="entry name" value="GTP_EFTU_D2"/>
    <property type="match status" value="1"/>
</dbReference>
<feature type="compositionally biased region" description="Basic and acidic residues" evidence="6">
    <location>
        <begin position="235"/>
        <end position="251"/>
    </location>
</feature>
<protein>
    <submittedName>
        <fullName evidence="9">Tr-type G domain-containing protein</fullName>
    </submittedName>
</protein>
<feature type="region of interest" description="Disordered" evidence="6">
    <location>
        <begin position="989"/>
        <end position="1032"/>
    </location>
</feature>
<dbReference type="InterPro" id="IPR027417">
    <property type="entry name" value="P-loop_NTPase"/>
</dbReference>
<comment type="similarity">
    <text evidence="1">Belongs to the TRAFAC class translation factor GTPase superfamily. Classic translation factor GTPase family. EF-G/EF-2 subfamily.</text>
</comment>
<evidence type="ECO:0000256" key="3">
    <source>
        <dbReference type="ARBA" id="ARBA00022768"/>
    </source>
</evidence>
<feature type="region of interest" description="Disordered" evidence="6">
    <location>
        <begin position="830"/>
        <end position="871"/>
    </location>
</feature>
<dbReference type="FunFam" id="3.40.50.300:FF:000029">
    <property type="entry name" value="Elongation factor G"/>
    <property type="match status" value="1"/>
</dbReference>
<keyword evidence="4" id="KW-0648">Protein biosynthesis</keyword>
<evidence type="ECO:0000256" key="5">
    <source>
        <dbReference type="ARBA" id="ARBA00023134"/>
    </source>
</evidence>
<dbReference type="GO" id="GO:0070125">
    <property type="term" value="P:mitochondrial translational elongation"/>
    <property type="evidence" value="ECO:0007669"/>
    <property type="project" value="TreeGrafter"/>
</dbReference>
<dbReference type="GO" id="GO:0003924">
    <property type="term" value="F:GTPase activity"/>
    <property type="evidence" value="ECO:0007669"/>
    <property type="project" value="InterPro"/>
</dbReference>
<feature type="compositionally biased region" description="Basic and acidic residues" evidence="6">
    <location>
        <begin position="912"/>
        <end position="927"/>
    </location>
</feature>
<feature type="compositionally biased region" description="Basic and acidic residues" evidence="6">
    <location>
        <begin position="718"/>
        <end position="731"/>
    </location>
</feature>
<dbReference type="PROSITE" id="PS00301">
    <property type="entry name" value="G_TR_1"/>
    <property type="match status" value="1"/>
</dbReference>
<dbReference type="InterPro" id="IPR000795">
    <property type="entry name" value="T_Tr_GTP-bd_dom"/>
</dbReference>
<proteinExistence type="inferred from homology"/>
<dbReference type="Gene3D" id="2.40.30.10">
    <property type="entry name" value="Translation factors"/>
    <property type="match status" value="1"/>
</dbReference>
<keyword evidence="8" id="KW-1185">Reference proteome</keyword>
<name>A0A1I8IN71_9PLAT</name>
<dbReference type="Pfam" id="PF00009">
    <property type="entry name" value="GTP_EFTU"/>
    <property type="match status" value="1"/>
</dbReference>
<feature type="compositionally biased region" description="Low complexity" evidence="6">
    <location>
        <begin position="1021"/>
        <end position="1032"/>
    </location>
</feature>
<evidence type="ECO:0000256" key="1">
    <source>
        <dbReference type="ARBA" id="ARBA00005870"/>
    </source>
</evidence>
<evidence type="ECO:0000256" key="4">
    <source>
        <dbReference type="ARBA" id="ARBA00022917"/>
    </source>
</evidence>
<evidence type="ECO:0000259" key="7">
    <source>
        <dbReference type="PROSITE" id="PS51722"/>
    </source>
</evidence>
<organism evidence="8 9">
    <name type="scientific">Macrostomum lignano</name>
    <dbReference type="NCBI Taxonomy" id="282301"/>
    <lineage>
        <taxon>Eukaryota</taxon>
        <taxon>Metazoa</taxon>
        <taxon>Spiralia</taxon>
        <taxon>Lophotrochozoa</taxon>
        <taxon>Platyhelminthes</taxon>
        <taxon>Rhabditophora</taxon>
        <taxon>Macrostomorpha</taxon>
        <taxon>Macrostomida</taxon>
        <taxon>Macrostomidae</taxon>
        <taxon>Macrostomum</taxon>
    </lineage>
</organism>
<keyword evidence="2" id="KW-0547">Nucleotide-binding</keyword>
<dbReference type="FunFam" id="2.40.30.10:FF:000022">
    <property type="entry name" value="Elongation factor G, mitochondrial"/>
    <property type="match status" value="1"/>
</dbReference>
<feature type="region of interest" description="Disordered" evidence="6">
    <location>
        <begin position="224"/>
        <end position="253"/>
    </location>
</feature>
<dbReference type="GO" id="GO:0005525">
    <property type="term" value="F:GTP binding"/>
    <property type="evidence" value="ECO:0007669"/>
    <property type="project" value="UniProtKB-KW"/>
</dbReference>
<feature type="region of interest" description="Disordered" evidence="6">
    <location>
        <begin position="772"/>
        <end position="806"/>
    </location>
</feature>
<keyword evidence="5" id="KW-0342">GTP-binding</keyword>
<evidence type="ECO:0000256" key="6">
    <source>
        <dbReference type="SAM" id="MobiDB-lite"/>
    </source>
</evidence>
<dbReference type="InterPro" id="IPR005225">
    <property type="entry name" value="Small_GTP-bd"/>
</dbReference>
<dbReference type="InterPro" id="IPR009000">
    <property type="entry name" value="Transl_B-barrel_sf"/>
</dbReference>
<dbReference type="SUPFAM" id="SSF54980">
    <property type="entry name" value="EF-G C-terminal domain-like"/>
    <property type="match status" value="1"/>
</dbReference>
<dbReference type="InterPro" id="IPR031157">
    <property type="entry name" value="G_TR_CS"/>
</dbReference>
<dbReference type="PANTHER" id="PTHR43636">
    <property type="entry name" value="ELONGATION FACTOR G, MITOCHONDRIAL"/>
    <property type="match status" value="1"/>
</dbReference>
<dbReference type="PROSITE" id="PS51722">
    <property type="entry name" value="G_TR_2"/>
    <property type="match status" value="1"/>
</dbReference>
<dbReference type="InterPro" id="IPR041095">
    <property type="entry name" value="EFG_II"/>
</dbReference>
<reference evidence="9" key="1">
    <citation type="submission" date="2016-11" db="UniProtKB">
        <authorList>
            <consortium name="WormBaseParasite"/>
        </authorList>
    </citation>
    <scope>IDENTIFICATION</scope>
</reference>
<dbReference type="WBParaSite" id="maker-uti_cns_0014263-snap-gene-0.2-mRNA-1">
    <property type="protein sequence ID" value="maker-uti_cns_0014263-snap-gene-0.2-mRNA-1"/>
    <property type="gene ID" value="maker-uti_cns_0014263-snap-gene-0.2"/>
</dbReference>
<dbReference type="SUPFAM" id="SSF52540">
    <property type="entry name" value="P-loop containing nucleoside triphosphate hydrolases"/>
    <property type="match status" value="1"/>
</dbReference>
<dbReference type="InterPro" id="IPR009022">
    <property type="entry name" value="EFG_III"/>
</dbReference>
<dbReference type="CDD" id="cd16262">
    <property type="entry name" value="EFG_III"/>
    <property type="match status" value="1"/>
</dbReference>
<evidence type="ECO:0000256" key="2">
    <source>
        <dbReference type="ARBA" id="ARBA00022741"/>
    </source>
</evidence>
<feature type="region of interest" description="Disordered" evidence="6">
    <location>
        <begin position="912"/>
        <end position="935"/>
    </location>
</feature>
<dbReference type="Proteomes" id="UP000095280">
    <property type="component" value="Unplaced"/>
</dbReference>
<feature type="region of interest" description="Disordered" evidence="6">
    <location>
        <begin position="1045"/>
        <end position="1080"/>
    </location>
</feature>
<feature type="region of interest" description="Disordered" evidence="6">
    <location>
        <begin position="959"/>
        <end position="978"/>
    </location>
</feature>
<feature type="compositionally biased region" description="Low complexity" evidence="6">
    <location>
        <begin position="772"/>
        <end position="792"/>
    </location>
</feature>
<dbReference type="NCBIfam" id="TIGR00231">
    <property type="entry name" value="small_GTP"/>
    <property type="match status" value="1"/>
</dbReference>
<dbReference type="InterPro" id="IPR035647">
    <property type="entry name" value="EFG_III/V"/>
</dbReference>
<keyword evidence="3" id="KW-0251">Elongation factor</keyword>
<dbReference type="CDD" id="cd04091">
    <property type="entry name" value="mtEFG1_II_like"/>
    <property type="match status" value="1"/>
</dbReference>
<dbReference type="PANTHER" id="PTHR43636:SF2">
    <property type="entry name" value="ELONGATION FACTOR G, MITOCHONDRIAL"/>
    <property type="match status" value="1"/>
</dbReference>
<accession>A0A1I8IN71</accession>
<feature type="region of interest" description="Disordered" evidence="6">
    <location>
        <begin position="716"/>
        <end position="736"/>
    </location>
</feature>
<dbReference type="GO" id="GO:0005739">
    <property type="term" value="C:mitochondrion"/>
    <property type="evidence" value="ECO:0007669"/>
    <property type="project" value="TreeGrafter"/>
</dbReference>
<feature type="domain" description="Tr-type G" evidence="7">
    <location>
        <begin position="1085"/>
        <end position="1362"/>
    </location>
</feature>
<dbReference type="GO" id="GO:0003746">
    <property type="term" value="F:translation elongation factor activity"/>
    <property type="evidence" value="ECO:0007669"/>
    <property type="project" value="UniProtKB-KW"/>
</dbReference>
<dbReference type="SUPFAM" id="SSF50447">
    <property type="entry name" value="Translation proteins"/>
    <property type="match status" value="1"/>
</dbReference>
<feature type="region of interest" description="Disordered" evidence="6">
    <location>
        <begin position="624"/>
        <end position="649"/>
    </location>
</feature>
<dbReference type="CDD" id="cd01886">
    <property type="entry name" value="EF-G"/>
    <property type="match status" value="1"/>
</dbReference>
<dbReference type="InterPro" id="IPR004161">
    <property type="entry name" value="EFTu-like_2"/>
</dbReference>
<dbReference type="Pfam" id="PF14492">
    <property type="entry name" value="EFG_III"/>
    <property type="match status" value="1"/>
</dbReference>
<evidence type="ECO:0000313" key="8">
    <source>
        <dbReference type="Proteomes" id="UP000095280"/>
    </source>
</evidence>
<sequence>QSLGLLPMYTARPQVRPQVKKYCISSSSLFSRSFSPSSFLRTAGGLLRAMTRRPSYFLGGSFARSRARRTRSSWRRRSCSFLSSRAFSRRSLSLDCGGRQGGSSSRVWNRYSMRFSMSVSICRVLDSRALDSSRSMDLLSLSICSLSVLVSLSIRRLRIWLDWRSSSRVSSDSWQFWMRFRLDSSSSVKICSSSCGLLKYSSRSCGRGWPSDCAESAKGGQEARAAPRCGRRRRAADEGRRRPSAPEDSGREFSAAAAASGCPGRRNPGFSAEFFMALRLKTSCNVPASPQPSPAHFSEVPVFSFCCELLPAAPADSLMDTRPALLALLARLTSVFSRSAAPGAAEVAVAAFAAAFASLRARRRWRSSSGMSRSRNSLYSRSCSSNLVISDFICVSWAFSRLISFTFCSFAFASSSALRAAHMRMASAEFLLFSFRNSSNMDASSSRYCSAISSFFSSAAATSSSFRISSRFTPSDFTKDHRVQSRSSHRSGHSPLVTAMVCVGSSADTSDLSLPSGPASSRAACRKEIEDFFGTFSCTRRPFWRSRSCFFLRRSWSRRAKMSLSAGMRKGRLGASSAAAAAPPPPGRCCRPLPASERTEAGKFTRLPPPPPLPCDWRDAVLAAPPRPPDLAASEMPEAASKDRQQQKFAPGWRRRLLLAVPPMRPLPHAEQAVQQRVGAGRGQDEQQGGALHNLDWHLAPADELGCRQQQLQVVSDVEERQRQPGQREDAGDGGQAAVAAPALHLVGRRLLAALAAVAQLQAQAGVDAAVGGHHGGQRQQVLQQQRGQAEGQLGGPASPAADRLAAEQHPADWLLRLLRLLHHQRLVLGDAGEPQQRGGKAGGRQPDGRHRERLHAAGARQPAVGADDGLRRSAWASEVQREVDALKKRSSGNQLKGQMCQRCQEKNLQCQKERDGSDREGGHEQVKASQPVRQLADGGAKRPAHVILQQAQRIHRLGDGAQHQVRQGQVQHEQLAPPRAPLLATSNSRATTTAGPNHHQAVADGAEQSQEARCEQEAHQPGQLPDQQLLPGGAQLNKSARILDPLKRIKSTQKKSVNNDSSGWEKRAVSAGDSHSTHDQMDVTKIRNIGISAHIDSGKTTLTERVLFYTGRVGEMHEVRGTDGVGAVMDFMELERQRGITIQSAATYTEWAGHVINIIDTPGHVDFTIEVERALRVLDGAILVLCAVGGVQSQTLTVNRQMLRYNVPCLAFINKLDRQGANPVRVLHQIRHKLKHTAAFMQLPVGLQSQHEAVIDLVDECVMHFDEPHGLTVRREPVPPERRAETAERRQELVECVANVDDELGELVLMDQRPSRDQLKAAIRRACLQRSFTPVFLGTALRNKGVQPLLDGVVDYLPNPTEVQNYAFRQGEPDQEPVRLHLNPERSCRLPFLGLAFKLEAGSYGQLSYFRVYQGCLKRGDTMTNARTGRKVRVQRLVKMHANEMAEVKEVYAGDICATFGVDCASGDTLRLHDVSMESIFVPDPVVSMSIKPKESRMQENFAKGLQRFLKEDPTLRMSFNEEFRETILSGMGELHLEIYAQRLEREYKAPCVLGKPK</sequence>